<dbReference type="GO" id="GO:0000445">
    <property type="term" value="C:THO complex part of transcription export complex"/>
    <property type="evidence" value="ECO:0007669"/>
    <property type="project" value="TreeGrafter"/>
</dbReference>
<gene>
    <name evidence="1" type="ORF">CHLNCDRAFT_145626</name>
</gene>
<dbReference type="GO" id="GO:0003729">
    <property type="term" value="F:mRNA binding"/>
    <property type="evidence" value="ECO:0007669"/>
    <property type="project" value="TreeGrafter"/>
</dbReference>
<dbReference type="Proteomes" id="UP000008141">
    <property type="component" value="Unassembled WGS sequence"/>
</dbReference>
<dbReference type="AlphaFoldDB" id="E1ZDV8"/>
<protein>
    <submittedName>
        <fullName evidence="1">Uncharacterized protein</fullName>
    </submittedName>
</protein>
<evidence type="ECO:0000313" key="1">
    <source>
        <dbReference type="EMBL" id="EFN55923.1"/>
    </source>
</evidence>
<sequence length="220" mass="22883">MVLEGERGVLTSQLIDGLNSGQVVVSDVGATIPGVTAATLQRFLIDLVRAVAAGSLKPDKVAVAVRSAGVEDTSDALGSDLADALWYGWLEVEGDAGGDAKSRVADAAKDLLKEALVTKPQLFESGEGEFFEWCGMVVSKEVWRRKEIRSHTKHVYVQRKRGVGGQLPGSFLAGGAGVLAAGGGVEFNLLREESEGYAKLATLLNQQAAGCLSPAGTAAA</sequence>
<dbReference type="STRING" id="554065.E1ZDV8"/>
<dbReference type="EMBL" id="GL433843">
    <property type="protein sequence ID" value="EFN55923.1"/>
    <property type="molecule type" value="Genomic_DNA"/>
</dbReference>
<dbReference type="GO" id="GO:0006397">
    <property type="term" value="P:mRNA processing"/>
    <property type="evidence" value="ECO:0007669"/>
    <property type="project" value="InterPro"/>
</dbReference>
<dbReference type="OrthoDB" id="29024at2759"/>
<reference evidence="1 2" key="1">
    <citation type="journal article" date="2010" name="Plant Cell">
        <title>The Chlorella variabilis NC64A genome reveals adaptation to photosymbiosis, coevolution with viruses, and cryptic sex.</title>
        <authorList>
            <person name="Blanc G."/>
            <person name="Duncan G."/>
            <person name="Agarkova I."/>
            <person name="Borodovsky M."/>
            <person name="Gurnon J."/>
            <person name="Kuo A."/>
            <person name="Lindquist E."/>
            <person name="Lucas S."/>
            <person name="Pangilinan J."/>
            <person name="Polle J."/>
            <person name="Salamov A."/>
            <person name="Terry A."/>
            <person name="Yamada T."/>
            <person name="Dunigan D.D."/>
            <person name="Grigoriev I.V."/>
            <person name="Claverie J.M."/>
            <person name="Van Etten J.L."/>
        </authorList>
    </citation>
    <scope>NUCLEOTIDE SEQUENCE [LARGE SCALE GENOMIC DNA]</scope>
    <source>
        <strain evidence="1 2">NC64A</strain>
    </source>
</reference>
<name>E1ZDV8_CHLVA</name>
<keyword evidence="2" id="KW-1185">Reference proteome</keyword>
<accession>E1ZDV8</accession>
<dbReference type="GeneID" id="17355233"/>
<dbReference type="PANTHER" id="PTHR21597:SF0">
    <property type="entry name" value="THO COMPLEX SUBUNIT 2"/>
    <property type="match status" value="1"/>
</dbReference>
<proteinExistence type="predicted"/>
<dbReference type="PANTHER" id="PTHR21597">
    <property type="entry name" value="THO2 PROTEIN"/>
    <property type="match status" value="1"/>
</dbReference>
<dbReference type="RefSeq" id="XP_005848025.1">
    <property type="nucleotide sequence ID" value="XM_005847963.1"/>
</dbReference>
<evidence type="ECO:0000313" key="2">
    <source>
        <dbReference type="Proteomes" id="UP000008141"/>
    </source>
</evidence>
<feature type="non-terminal residue" evidence="1">
    <location>
        <position position="220"/>
    </location>
</feature>
<dbReference type="InterPro" id="IPR040007">
    <property type="entry name" value="Tho2"/>
</dbReference>
<organism evidence="2">
    <name type="scientific">Chlorella variabilis</name>
    <name type="common">Green alga</name>
    <dbReference type="NCBI Taxonomy" id="554065"/>
    <lineage>
        <taxon>Eukaryota</taxon>
        <taxon>Viridiplantae</taxon>
        <taxon>Chlorophyta</taxon>
        <taxon>core chlorophytes</taxon>
        <taxon>Trebouxiophyceae</taxon>
        <taxon>Chlorellales</taxon>
        <taxon>Chlorellaceae</taxon>
        <taxon>Chlorella clade</taxon>
        <taxon>Chlorella</taxon>
    </lineage>
</organism>
<dbReference type="KEGG" id="cvr:CHLNCDRAFT_145626"/>
<dbReference type="InParanoid" id="E1ZDV8"/>
<dbReference type="GO" id="GO:0006406">
    <property type="term" value="P:mRNA export from nucleus"/>
    <property type="evidence" value="ECO:0007669"/>
    <property type="project" value="InterPro"/>
</dbReference>